<gene>
    <name evidence="8" type="ORF">P174DRAFT_435284</name>
</gene>
<dbReference type="GO" id="GO:0004497">
    <property type="term" value="F:monooxygenase activity"/>
    <property type="evidence" value="ECO:0007669"/>
    <property type="project" value="UniProtKB-KW"/>
</dbReference>
<proteinExistence type="inferred from homology"/>
<dbReference type="STRING" id="1392255.A0A2I1BUT9"/>
<keyword evidence="7" id="KW-0503">Monooxygenase</keyword>
<comment type="caution">
    <text evidence="8">The sequence shown here is derived from an EMBL/GenBank/DDBJ whole genome shotgun (WGS) entry which is preliminary data.</text>
</comment>
<dbReference type="PRINTS" id="PR00420">
    <property type="entry name" value="RNGMNOXGNASE"/>
</dbReference>
<sequence>MAPPLPILIIGAGISGLTTARLLTNSGIPNIVFEASSPDRSQGFAISLREWGYATLLSALGDLPLRSLTRGVAPDREIGGSGWIDQVVWDNGTAKKLFVPDANSSTKEEIVRANRNALRRWIADCGEEELDVRYGHRLKRVEGSLGDVRVEFENGSFYRGLMVVAADGVNSTGRNCSSSICRTKPIIMCIVRSQVLPDVQPETVPAVLYHGEFQLPRVDFDRLFRPHTGESNVLAGVGDGFNAPFAVCNMTKTYVHMDWSYSRPAWSGGEDDPLYRPNRAPEDAKQIPPALVEELASRDLAKPWSLFLNGEAIQHHRVFHWTVRCVSVTQEDMQLAVGRGVAFVGDSWHAMPIFGGEGGNHALADGVELAAAVAAGVGAIWAWRFGVTMTERGKDHRTRYDGPNSGSMRCIGRWLSGGSFRRRSQCAFERLALVTR</sequence>
<evidence type="ECO:0000256" key="5">
    <source>
        <dbReference type="ARBA" id="ARBA00022827"/>
    </source>
</evidence>
<comment type="pathway">
    <text evidence="2">Secondary metabolite biosynthesis.</text>
</comment>
<reference evidence="9" key="1">
    <citation type="journal article" date="2018" name="Proc. Natl. Acad. Sci. U.S.A.">
        <title>Linking secondary metabolites to gene clusters through genome sequencing of six diverse Aspergillus species.</title>
        <authorList>
            <person name="Kaerboelling I."/>
            <person name="Vesth T.C."/>
            <person name="Frisvad J.C."/>
            <person name="Nybo J.L."/>
            <person name="Theobald S."/>
            <person name="Kuo A."/>
            <person name="Bowyer P."/>
            <person name="Matsuda Y."/>
            <person name="Mondo S."/>
            <person name="Lyhne E.K."/>
            <person name="Kogle M.E."/>
            <person name="Clum A."/>
            <person name="Lipzen A."/>
            <person name="Salamov A."/>
            <person name="Ngan C.Y."/>
            <person name="Daum C."/>
            <person name="Chiniquy J."/>
            <person name="Barry K."/>
            <person name="LaButti K."/>
            <person name="Haridas S."/>
            <person name="Simmons B.A."/>
            <person name="Magnuson J.K."/>
            <person name="Mortensen U.H."/>
            <person name="Larsen T.O."/>
            <person name="Grigoriev I.V."/>
            <person name="Baker S.E."/>
            <person name="Andersen M.R."/>
        </authorList>
    </citation>
    <scope>NUCLEOTIDE SEQUENCE [LARGE SCALE GENOMIC DNA]</scope>
    <source>
        <strain evidence="9">IBT 16806</strain>
    </source>
</reference>
<dbReference type="RefSeq" id="XP_024677758.1">
    <property type="nucleotide sequence ID" value="XM_024825925.1"/>
</dbReference>
<dbReference type="Proteomes" id="UP000234474">
    <property type="component" value="Unassembled WGS sequence"/>
</dbReference>
<evidence type="ECO:0000256" key="6">
    <source>
        <dbReference type="ARBA" id="ARBA00023002"/>
    </source>
</evidence>
<evidence type="ECO:0000313" key="9">
    <source>
        <dbReference type="Proteomes" id="UP000234474"/>
    </source>
</evidence>
<evidence type="ECO:0000313" key="8">
    <source>
        <dbReference type="EMBL" id="PKX89163.1"/>
    </source>
</evidence>
<protein>
    <submittedName>
        <fullName evidence="8">FAD/NAD(P)-binding domain-containing protein</fullName>
    </submittedName>
</protein>
<dbReference type="Gene3D" id="3.50.50.60">
    <property type="entry name" value="FAD/NAD(P)-binding domain"/>
    <property type="match status" value="2"/>
</dbReference>
<evidence type="ECO:0000256" key="7">
    <source>
        <dbReference type="ARBA" id="ARBA00023033"/>
    </source>
</evidence>
<keyword evidence="4" id="KW-0285">Flavoprotein</keyword>
<dbReference type="EMBL" id="MSZS01000010">
    <property type="protein sequence ID" value="PKX89163.1"/>
    <property type="molecule type" value="Genomic_DNA"/>
</dbReference>
<keyword evidence="9" id="KW-1185">Reference proteome</keyword>
<evidence type="ECO:0000256" key="2">
    <source>
        <dbReference type="ARBA" id="ARBA00005179"/>
    </source>
</evidence>
<organism evidence="8 9">
    <name type="scientific">Aspergillus novofumigatus (strain IBT 16806)</name>
    <dbReference type="NCBI Taxonomy" id="1392255"/>
    <lineage>
        <taxon>Eukaryota</taxon>
        <taxon>Fungi</taxon>
        <taxon>Dikarya</taxon>
        <taxon>Ascomycota</taxon>
        <taxon>Pezizomycotina</taxon>
        <taxon>Eurotiomycetes</taxon>
        <taxon>Eurotiomycetidae</taxon>
        <taxon>Eurotiales</taxon>
        <taxon>Aspergillaceae</taxon>
        <taxon>Aspergillus</taxon>
        <taxon>Aspergillus subgen. Fumigati</taxon>
    </lineage>
</organism>
<comment type="cofactor">
    <cofactor evidence="1">
        <name>FAD</name>
        <dbReference type="ChEBI" id="CHEBI:57692"/>
    </cofactor>
</comment>
<dbReference type="SUPFAM" id="SSF51905">
    <property type="entry name" value="FAD/NAD(P)-binding domain"/>
    <property type="match status" value="1"/>
</dbReference>
<dbReference type="PANTHER" id="PTHR47178:SF4">
    <property type="entry name" value="FAD-DEPENDENT MONOOXYGENASE APTC"/>
    <property type="match status" value="1"/>
</dbReference>
<keyword evidence="5" id="KW-0274">FAD</keyword>
<dbReference type="PANTHER" id="PTHR47178">
    <property type="entry name" value="MONOOXYGENASE, FAD-BINDING"/>
    <property type="match status" value="1"/>
</dbReference>
<dbReference type="VEuPathDB" id="FungiDB:P174DRAFT_435284"/>
<dbReference type="GeneID" id="36533250"/>
<evidence type="ECO:0000256" key="3">
    <source>
        <dbReference type="ARBA" id="ARBA00007992"/>
    </source>
</evidence>
<name>A0A2I1BUT9_ASPN1</name>
<accession>A0A2I1BUT9</accession>
<dbReference type="OrthoDB" id="47494at2759"/>
<comment type="similarity">
    <text evidence="3">Belongs to the paxM FAD-dependent monooxygenase family.</text>
</comment>
<keyword evidence="6" id="KW-0560">Oxidoreductase</keyword>
<dbReference type="InterPro" id="IPR036188">
    <property type="entry name" value="FAD/NAD-bd_sf"/>
</dbReference>
<evidence type="ECO:0000256" key="4">
    <source>
        <dbReference type="ARBA" id="ARBA00022630"/>
    </source>
</evidence>
<dbReference type="OMA" id="VVVYHGE"/>
<dbReference type="AlphaFoldDB" id="A0A2I1BUT9"/>
<evidence type="ECO:0000256" key="1">
    <source>
        <dbReference type="ARBA" id="ARBA00001974"/>
    </source>
</evidence>